<evidence type="ECO:0000313" key="2">
    <source>
        <dbReference type="EMBL" id="MCO8277990.1"/>
    </source>
</evidence>
<sequence length="61" mass="6995">MDVWHAQSGRWATRRRTGHQRGRISAVGRRGGTVRDNLDQNVAFDKTIGIFFDWVAEHDDA</sequence>
<proteinExistence type="predicted"/>
<gene>
    <name evidence="2" type="ORF">M1L60_46200</name>
</gene>
<feature type="region of interest" description="Disordered" evidence="1">
    <location>
        <begin position="1"/>
        <end position="26"/>
    </location>
</feature>
<feature type="compositionally biased region" description="Basic residues" evidence="1">
    <location>
        <begin position="12"/>
        <end position="22"/>
    </location>
</feature>
<dbReference type="Proteomes" id="UP001523369">
    <property type="component" value="Unassembled WGS sequence"/>
</dbReference>
<comment type="caution">
    <text evidence="2">The sequence shown here is derived from an EMBL/GenBank/DDBJ whole genome shotgun (WGS) entry which is preliminary data.</text>
</comment>
<dbReference type="RefSeq" id="WP_253243992.1">
    <property type="nucleotide sequence ID" value="NZ_JAMYJR010000074.1"/>
</dbReference>
<organism evidence="2 3">
    <name type="scientific">Paractinoplanes aksuensis</name>
    <dbReference type="NCBI Taxonomy" id="2939490"/>
    <lineage>
        <taxon>Bacteria</taxon>
        <taxon>Bacillati</taxon>
        <taxon>Actinomycetota</taxon>
        <taxon>Actinomycetes</taxon>
        <taxon>Micromonosporales</taxon>
        <taxon>Micromonosporaceae</taxon>
        <taxon>Paractinoplanes</taxon>
    </lineage>
</organism>
<name>A0ABT1E775_9ACTN</name>
<keyword evidence="3" id="KW-1185">Reference proteome</keyword>
<evidence type="ECO:0000256" key="1">
    <source>
        <dbReference type="SAM" id="MobiDB-lite"/>
    </source>
</evidence>
<evidence type="ECO:0000313" key="3">
    <source>
        <dbReference type="Proteomes" id="UP001523369"/>
    </source>
</evidence>
<reference evidence="2 3" key="1">
    <citation type="submission" date="2022-06" db="EMBL/GenBank/DDBJ databases">
        <title>New Species of the Genus Actinoplanes, ActinopZanes ferrugineus.</title>
        <authorList>
            <person name="Ding P."/>
        </authorList>
    </citation>
    <scope>NUCLEOTIDE SEQUENCE [LARGE SCALE GENOMIC DNA]</scope>
    <source>
        <strain evidence="2 3">TRM88003</strain>
    </source>
</reference>
<protein>
    <submittedName>
        <fullName evidence="2">Uncharacterized protein</fullName>
    </submittedName>
</protein>
<accession>A0ABT1E775</accession>
<dbReference type="EMBL" id="JAMYJR010000074">
    <property type="protein sequence ID" value="MCO8277990.1"/>
    <property type="molecule type" value="Genomic_DNA"/>
</dbReference>